<evidence type="ECO:0000259" key="5">
    <source>
        <dbReference type="PROSITE" id="PS01124"/>
    </source>
</evidence>
<keyword evidence="1" id="KW-0678">Repressor</keyword>
<dbReference type="SMART" id="SM00342">
    <property type="entry name" value="HTH_ARAC"/>
    <property type="match status" value="1"/>
</dbReference>
<sequence length="260" mass="29515">MLKTIPPSSLGQQALQRPITVLNRSLLGKRAVKKHQHDWGQLIYATKGILSVITATGRFIVPPEQAVWVPPHTDHEIITVSDVTLASFYISVDEIRQLPQHCTVLNISHLLQTLITEATTLSATYDWSGKDGRLLRLIRDYLIEADDIALQLPYPKDPRLIQITMTLQDEPFNNNTLEDWGKQIGASSRTLTRLFIKETGLSYREWKQRLKLQIAISMLSEQHAISAISDHLGYESVSAFTYMFRKELGLSPSFYVAQYP</sequence>
<evidence type="ECO:0000256" key="2">
    <source>
        <dbReference type="ARBA" id="ARBA00023015"/>
    </source>
</evidence>
<dbReference type="Proteomes" id="UP000595332">
    <property type="component" value="Chromosome"/>
</dbReference>
<dbReference type="PANTHER" id="PTHR11019:SF159">
    <property type="entry name" value="TRANSCRIPTIONAL REGULATOR-RELATED"/>
    <property type="match status" value="1"/>
</dbReference>
<organism evidence="6 7">
    <name type="scientific">Neptunomonas japonica JAMM 1380</name>
    <dbReference type="NCBI Taxonomy" id="1441457"/>
    <lineage>
        <taxon>Bacteria</taxon>
        <taxon>Pseudomonadati</taxon>
        <taxon>Pseudomonadota</taxon>
        <taxon>Gammaproteobacteria</taxon>
        <taxon>Oceanospirillales</taxon>
        <taxon>Oceanospirillaceae</taxon>
        <taxon>Neptunomonas</taxon>
    </lineage>
</organism>
<dbReference type="InterPro" id="IPR014710">
    <property type="entry name" value="RmlC-like_jellyroll"/>
</dbReference>
<dbReference type="InterPro" id="IPR003313">
    <property type="entry name" value="AraC-bd"/>
</dbReference>
<dbReference type="InterPro" id="IPR011051">
    <property type="entry name" value="RmlC_Cupin_sf"/>
</dbReference>
<dbReference type="Pfam" id="PF12833">
    <property type="entry name" value="HTH_18"/>
    <property type="match status" value="1"/>
</dbReference>
<dbReference type="Gene3D" id="2.60.120.10">
    <property type="entry name" value="Jelly Rolls"/>
    <property type="match status" value="1"/>
</dbReference>
<keyword evidence="4" id="KW-0804">Transcription</keyword>
<dbReference type="GO" id="GO:0043565">
    <property type="term" value="F:sequence-specific DNA binding"/>
    <property type="evidence" value="ECO:0007669"/>
    <property type="project" value="InterPro"/>
</dbReference>
<dbReference type="PANTHER" id="PTHR11019">
    <property type="entry name" value="HTH-TYPE TRANSCRIPTIONAL REGULATOR NIMR"/>
    <property type="match status" value="1"/>
</dbReference>
<feature type="domain" description="HTH araC/xylS-type" evidence="5">
    <location>
        <begin position="161"/>
        <end position="258"/>
    </location>
</feature>
<name>A0A7R6PU29_9GAMM</name>
<keyword evidence="7" id="KW-1185">Reference proteome</keyword>
<evidence type="ECO:0000313" key="6">
    <source>
        <dbReference type="EMBL" id="BBB29488.1"/>
    </source>
</evidence>
<dbReference type="FunFam" id="1.10.10.60:FF:000132">
    <property type="entry name" value="AraC family transcriptional regulator"/>
    <property type="match status" value="1"/>
</dbReference>
<evidence type="ECO:0000256" key="4">
    <source>
        <dbReference type="ARBA" id="ARBA00023163"/>
    </source>
</evidence>
<keyword evidence="3" id="KW-0238">DNA-binding</keyword>
<dbReference type="EMBL" id="AP014546">
    <property type="protein sequence ID" value="BBB29488.1"/>
    <property type="molecule type" value="Genomic_DNA"/>
</dbReference>
<dbReference type="AlphaFoldDB" id="A0A7R6PU29"/>
<dbReference type="SUPFAM" id="SSF46689">
    <property type="entry name" value="Homeodomain-like"/>
    <property type="match status" value="1"/>
</dbReference>
<evidence type="ECO:0000313" key="7">
    <source>
        <dbReference type="Proteomes" id="UP000595332"/>
    </source>
</evidence>
<dbReference type="Pfam" id="PF02311">
    <property type="entry name" value="AraC_binding"/>
    <property type="match status" value="1"/>
</dbReference>
<dbReference type="CDD" id="cd06124">
    <property type="entry name" value="cupin_NimR-like_N"/>
    <property type="match status" value="1"/>
</dbReference>
<dbReference type="PROSITE" id="PS01124">
    <property type="entry name" value="HTH_ARAC_FAMILY_2"/>
    <property type="match status" value="1"/>
</dbReference>
<protein>
    <submittedName>
        <fullName evidence="6">AraC family transcriptional regulator</fullName>
    </submittedName>
</protein>
<dbReference type="SUPFAM" id="SSF51182">
    <property type="entry name" value="RmlC-like cupins"/>
    <property type="match status" value="1"/>
</dbReference>
<dbReference type="PROSITE" id="PS00041">
    <property type="entry name" value="HTH_ARAC_FAMILY_1"/>
    <property type="match status" value="1"/>
</dbReference>
<reference evidence="6 7" key="1">
    <citation type="journal article" date="2008" name="Int. J. Syst. Evol. Microbiol.">
        <title>Neptunomonas japonica sp. nov., an Osedax japonicus symbiont-like bacterium isolated from sediment adjacent to sperm whale carcasses off Kagoshima, Japan.</title>
        <authorList>
            <person name="Miyazaki M."/>
            <person name="Nogi Y."/>
            <person name="Fujiwara Y."/>
            <person name="Kawato M."/>
            <person name="Kubokawa K."/>
            <person name="Horikoshi K."/>
        </authorList>
    </citation>
    <scope>NUCLEOTIDE SEQUENCE [LARGE SCALE GENOMIC DNA]</scope>
    <source>
        <strain evidence="6 7">JAMM 1380</strain>
    </source>
</reference>
<dbReference type="InterPro" id="IPR018060">
    <property type="entry name" value="HTH_AraC"/>
</dbReference>
<keyword evidence="2" id="KW-0805">Transcription regulation</keyword>
<evidence type="ECO:0000256" key="3">
    <source>
        <dbReference type="ARBA" id="ARBA00023125"/>
    </source>
</evidence>
<gene>
    <name evidence="6" type="ORF">NEJAP_1536</name>
</gene>
<dbReference type="InterPro" id="IPR018062">
    <property type="entry name" value="HTH_AraC-typ_CS"/>
</dbReference>
<dbReference type="KEGG" id="njp:NEJAP_1536"/>
<dbReference type="Gene3D" id="1.10.10.60">
    <property type="entry name" value="Homeodomain-like"/>
    <property type="match status" value="1"/>
</dbReference>
<dbReference type="RefSeq" id="WP_201350104.1">
    <property type="nucleotide sequence ID" value="NZ_AP014546.1"/>
</dbReference>
<proteinExistence type="predicted"/>
<dbReference type="InterPro" id="IPR009057">
    <property type="entry name" value="Homeodomain-like_sf"/>
</dbReference>
<dbReference type="GO" id="GO:0003700">
    <property type="term" value="F:DNA-binding transcription factor activity"/>
    <property type="evidence" value="ECO:0007669"/>
    <property type="project" value="InterPro"/>
</dbReference>
<evidence type="ECO:0000256" key="1">
    <source>
        <dbReference type="ARBA" id="ARBA00022491"/>
    </source>
</evidence>
<accession>A0A7R6PU29</accession>